<dbReference type="Proteomes" id="UP000673383">
    <property type="component" value="Unassembled WGS sequence"/>
</dbReference>
<evidence type="ECO:0000256" key="5">
    <source>
        <dbReference type="ARBA" id="ARBA00038306"/>
    </source>
</evidence>
<name>A0A8I2C660_BRAEL</name>
<evidence type="ECO:0000256" key="2">
    <source>
        <dbReference type="ARBA" id="ARBA00022729"/>
    </source>
</evidence>
<comment type="caution">
    <text evidence="8">The sequence shown here is derived from an EMBL/GenBank/DDBJ whole genome shotgun (WGS) entry which is preliminary data.</text>
</comment>
<sequence length="273" mass="29171">MRRLVLAAMMIGTVTGAQAADLPDFPILRGGFSDAPSTPVNWRGFYIGGQGGYGSSDENFRGTNTSLLAGLLDHNVIQQMDVANWNLGLGKASQRSSAWGGFAGYNWQYDDVVVGIDASYMHGKFGGASVANKELVSGNALTDGNFHDVRVDSSASIRINDMATIRGRAAYAWGCFLPYIFGGVAFGNADISRSVTVNDAVSTSQLGPFTQLAPLTASDVQHNHLVYGYTGGLGFDVNITGGLFMRAEWEYVRFTSTVDTSINTVRAGLGYKF</sequence>
<evidence type="ECO:0000256" key="1">
    <source>
        <dbReference type="ARBA" id="ARBA00004442"/>
    </source>
</evidence>
<evidence type="ECO:0000259" key="7">
    <source>
        <dbReference type="Pfam" id="PF13505"/>
    </source>
</evidence>
<dbReference type="GO" id="GO:0009279">
    <property type="term" value="C:cell outer membrane"/>
    <property type="evidence" value="ECO:0007669"/>
    <property type="project" value="UniProtKB-SubCell"/>
</dbReference>
<dbReference type="Pfam" id="PF13505">
    <property type="entry name" value="OMP_b-brl"/>
    <property type="match status" value="1"/>
</dbReference>
<evidence type="ECO:0000256" key="6">
    <source>
        <dbReference type="SAM" id="SignalP"/>
    </source>
</evidence>
<evidence type="ECO:0000256" key="4">
    <source>
        <dbReference type="ARBA" id="ARBA00023237"/>
    </source>
</evidence>
<evidence type="ECO:0000313" key="9">
    <source>
        <dbReference type="Proteomes" id="UP000673383"/>
    </source>
</evidence>
<evidence type="ECO:0000256" key="3">
    <source>
        <dbReference type="ARBA" id="ARBA00023136"/>
    </source>
</evidence>
<feature type="chain" id="PRO_5034199247" evidence="6">
    <location>
        <begin position="20"/>
        <end position="273"/>
    </location>
</feature>
<dbReference type="PANTHER" id="PTHR34001:SF3">
    <property type="entry name" value="BLL7405 PROTEIN"/>
    <property type="match status" value="1"/>
</dbReference>
<comment type="subcellular location">
    <subcellularLocation>
        <location evidence="1">Cell outer membrane</location>
    </subcellularLocation>
</comment>
<dbReference type="RefSeq" id="WP_172646856.1">
    <property type="nucleotide sequence ID" value="NZ_JAFICZ010000001.1"/>
</dbReference>
<comment type="similarity">
    <text evidence="5">Belongs to the Omp25/RopB family.</text>
</comment>
<proteinExistence type="inferred from homology"/>
<organism evidence="8 9">
    <name type="scientific">Bradyrhizobium elkanii</name>
    <dbReference type="NCBI Taxonomy" id="29448"/>
    <lineage>
        <taxon>Bacteria</taxon>
        <taxon>Pseudomonadati</taxon>
        <taxon>Pseudomonadota</taxon>
        <taxon>Alphaproteobacteria</taxon>
        <taxon>Hyphomicrobiales</taxon>
        <taxon>Nitrobacteraceae</taxon>
        <taxon>Bradyrhizobium</taxon>
    </lineage>
</organism>
<dbReference type="Gene3D" id="2.40.160.20">
    <property type="match status" value="1"/>
</dbReference>
<dbReference type="EMBL" id="JAFICZ010000001">
    <property type="protein sequence ID" value="MBP1294036.1"/>
    <property type="molecule type" value="Genomic_DNA"/>
</dbReference>
<keyword evidence="3" id="KW-0472">Membrane</keyword>
<feature type="signal peptide" evidence="6">
    <location>
        <begin position="1"/>
        <end position="19"/>
    </location>
</feature>
<reference evidence="8" key="1">
    <citation type="submission" date="2021-02" db="EMBL/GenBank/DDBJ databases">
        <title>Genomic Encyclopedia of Type Strains, Phase IV (KMG-V): Genome sequencing to study the core and pangenomes of soil and plant-associated prokaryotes.</title>
        <authorList>
            <person name="Whitman W."/>
        </authorList>
    </citation>
    <scope>NUCLEOTIDE SEQUENCE</scope>
    <source>
        <strain evidence="8">USDA 406</strain>
    </source>
</reference>
<dbReference type="SUPFAM" id="SSF56925">
    <property type="entry name" value="OMPA-like"/>
    <property type="match status" value="1"/>
</dbReference>
<dbReference type="InterPro" id="IPR027385">
    <property type="entry name" value="Beta-barrel_OMP"/>
</dbReference>
<dbReference type="AlphaFoldDB" id="A0A8I2C660"/>
<gene>
    <name evidence="8" type="ORF">JOH49_003789</name>
</gene>
<dbReference type="InterPro" id="IPR011250">
    <property type="entry name" value="OMP/PagP_B-barrel"/>
</dbReference>
<keyword evidence="2 6" id="KW-0732">Signal</keyword>
<feature type="domain" description="Outer membrane protein beta-barrel" evidence="7">
    <location>
        <begin position="38"/>
        <end position="273"/>
    </location>
</feature>
<evidence type="ECO:0000313" key="8">
    <source>
        <dbReference type="EMBL" id="MBP1294036.1"/>
    </source>
</evidence>
<accession>A0A8I2C660</accession>
<dbReference type="InterPro" id="IPR051692">
    <property type="entry name" value="OMP-like"/>
</dbReference>
<keyword evidence="4" id="KW-0998">Cell outer membrane</keyword>
<dbReference type="PANTHER" id="PTHR34001">
    <property type="entry name" value="BLL7405 PROTEIN"/>
    <property type="match status" value="1"/>
</dbReference>
<protein>
    <submittedName>
        <fullName evidence="8">Opacity protein-like surface antigen</fullName>
    </submittedName>
</protein>